<keyword evidence="6" id="KW-0227">DNA damage</keyword>
<feature type="domain" description="Nudix hydrolase" evidence="19">
    <location>
        <begin position="11"/>
        <end position="139"/>
    </location>
</feature>
<proteinExistence type="inferred from homology"/>
<keyword evidence="4" id="KW-0235">DNA replication</keyword>
<name>A0A5M8FQ24_9GAMM</name>
<dbReference type="InterPro" id="IPR036206">
    <property type="entry name" value="ThiamineP_synth_sf"/>
</dbReference>
<evidence type="ECO:0000256" key="9">
    <source>
        <dbReference type="ARBA" id="ARBA00023204"/>
    </source>
</evidence>
<dbReference type="PANTHER" id="PTHR47707:SF1">
    <property type="entry name" value="NUDIX HYDROLASE FAMILY PROTEIN"/>
    <property type="match status" value="1"/>
</dbReference>
<dbReference type="GO" id="GO:0046872">
    <property type="term" value="F:metal ion binding"/>
    <property type="evidence" value="ECO:0007669"/>
    <property type="project" value="UniProtKB-KW"/>
</dbReference>
<dbReference type="GO" id="GO:0035539">
    <property type="term" value="F:8-oxo-7,8-dihydrodeoxyguanosine triphosphate pyrophosphatase activity"/>
    <property type="evidence" value="ECO:0007669"/>
    <property type="project" value="UniProtKB-EC"/>
</dbReference>
<dbReference type="InterPro" id="IPR047127">
    <property type="entry name" value="MutT-like"/>
</dbReference>
<feature type="binding site" evidence="17">
    <location>
        <position position="37"/>
    </location>
    <ligand>
        <name>8-oxo-dGTP</name>
        <dbReference type="ChEBI" id="CHEBI:77896"/>
    </ligand>
</feature>
<dbReference type="SUPFAM" id="SSF51391">
    <property type="entry name" value="Thiamin phosphate synthase"/>
    <property type="match status" value="1"/>
</dbReference>
<dbReference type="EC" id="3.6.1.55" evidence="12"/>
<evidence type="ECO:0000256" key="13">
    <source>
        <dbReference type="ARBA" id="ARBA00040794"/>
    </source>
</evidence>
<dbReference type="Pfam" id="PF14815">
    <property type="entry name" value="NUDIX_4"/>
    <property type="match status" value="1"/>
</dbReference>
<comment type="cofactor">
    <cofactor evidence="1 18">
        <name>Mg(2+)</name>
        <dbReference type="ChEBI" id="CHEBI:18420"/>
    </cofactor>
</comment>
<feature type="binding site" evidence="18">
    <location>
        <position position="66"/>
    </location>
    <ligand>
        <name>Mg(2+)</name>
        <dbReference type="ChEBI" id="CHEBI:18420"/>
    </ligand>
</feature>
<evidence type="ECO:0000256" key="14">
    <source>
        <dbReference type="ARBA" id="ARBA00041592"/>
    </source>
</evidence>
<dbReference type="Pfam" id="PF02581">
    <property type="entry name" value="TMP-TENI"/>
    <property type="match status" value="1"/>
</dbReference>
<evidence type="ECO:0000256" key="8">
    <source>
        <dbReference type="ARBA" id="ARBA00022842"/>
    </source>
</evidence>
<evidence type="ECO:0000313" key="20">
    <source>
        <dbReference type="EMBL" id="KAA6186614.1"/>
    </source>
</evidence>
<sequence>MSSTSATPDRQIIHVAAGALVDPDGRVLIARRPPGVHQGGLWEFPGGKLEPGEAPSQGLARELHEELGIQVRRFRPLIRVHHDYGDRHVRLDVYRVDAFEGDPVGREGQPLAWVRPDDMDAAGFPAADRPIISALRLPSRYLITGDDPRDPAAFAARLDRALAAGIRIVQLRAHALSDRDYGRLAERLYPICRAAGARLLLNRDWSRDPALAATLPGDGVHLSARMLQRLQTRPVAADRLVGASCHSAAELALAQRLQLDYALLSPVLPTRSHPGAATLGWAGFSALVEPVGLPVYALGGLGPQHLAISHASGAQGIAAISGLWSADAEGGVGAVGG</sequence>
<accession>A0A5M8FQ24</accession>
<comment type="catalytic activity">
    <reaction evidence="11">
        <text>8-oxo-GTP + H2O = 8-oxo-GMP + diphosphate + H(+)</text>
        <dbReference type="Rhea" id="RHEA:67616"/>
        <dbReference type="ChEBI" id="CHEBI:15377"/>
        <dbReference type="ChEBI" id="CHEBI:15378"/>
        <dbReference type="ChEBI" id="CHEBI:33019"/>
        <dbReference type="ChEBI" id="CHEBI:143553"/>
        <dbReference type="ChEBI" id="CHEBI:145694"/>
    </reaction>
</comment>
<evidence type="ECO:0000259" key="19">
    <source>
        <dbReference type="PROSITE" id="PS51462"/>
    </source>
</evidence>
<feature type="binding site" evidence="17">
    <location>
        <begin position="43"/>
        <end position="46"/>
    </location>
    <ligand>
        <name>8-oxo-dGTP</name>
        <dbReference type="ChEBI" id="CHEBI:77896"/>
    </ligand>
</feature>
<comment type="catalytic activity">
    <reaction evidence="10">
        <text>8-oxo-dGTP + H2O = 8-oxo-dGMP + diphosphate + H(+)</text>
        <dbReference type="Rhea" id="RHEA:31575"/>
        <dbReference type="ChEBI" id="CHEBI:15377"/>
        <dbReference type="ChEBI" id="CHEBI:15378"/>
        <dbReference type="ChEBI" id="CHEBI:33019"/>
        <dbReference type="ChEBI" id="CHEBI:63224"/>
        <dbReference type="ChEBI" id="CHEBI:77896"/>
        <dbReference type="EC" id="3.6.1.55"/>
    </reaction>
</comment>
<dbReference type="OrthoDB" id="9810648at2"/>
<evidence type="ECO:0000256" key="1">
    <source>
        <dbReference type="ARBA" id="ARBA00001946"/>
    </source>
</evidence>
<dbReference type="InterPro" id="IPR000086">
    <property type="entry name" value="NUDIX_hydrolase_dom"/>
</dbReference>
<keyword evidence="5 18" id="KW-0479">Metal-binding</keyword>
<dbReference type="EMBL" id="VWXX01000004">
    <property type="protein sequence ID" value="KAA6186614.1"/>
    <property type="molecule type" value="Genomic_DNA"/>
</dbReference>
<evidence type="ECO:0000256" key="5">
    <source>
        <dbReference type="ARBA" id="ARBA00022723"/>
    </source>
</evidence>
<comment type="caution">
    <text evidence="20">The sequence shown here is derived from an EMBL/GenBank/DDBJ whole genome shotgun (WGS) entry which is preliminary data.</text>
</comment>
<dbReference type="InterPro" id="IPR020084">
    <property type="entry name" value="NUDIX_hydrolase_CS"/>
</dbReference>
<dbReference type="GO" id="GO:0044715">
    <property type="term" value="F:8-oxo-dGDP phosphatase activity"/>
    <property type="evidence" value="ECO:0007669"/>
    <property type="project" value="TreeGrafter"/>
</dbReference>
<dbReference type="GO" id="GO:0044716">
    <property type="term" value="F:8-oxo-GDP phosphatase activity"/>
    <property type="evidence" value="ECO:0007669"/>
    <property type="project" value="TreeGrafter"/>
</dbReference>
<dbReference type="InterPro" id="IPR029119">
    <property type="entry name" value="MutY_C"/>
</dbReference>
<dbReference type="Gene3D" id="3.20.20.70">
    <property type="entry name" value="Aldolase class I"/>
    <property type="match status" value="1"/>
</dbReference>
<dbReference type="CDD" id="cd03425">
    <property type="entry name" value="NUDIX_MutT_NudA_like"/>
    <property type="match status" value="1"/>
</dbReference>
<dbReference type="NCBIfam" id="NF006530">
    <property type="entry name" value="PRK08999.1"/>
    <property type="match status" value="1"/>
</dbReference>
<dbReference type="FunFam" id="3.90.79.10:FF:000014">
    <property type="entry name" value="8-oxo-dGTP diphosphatase MutT"/>
    <property type="match status" value="1"/>
</dbReference>
<evidence type="ECO:0000256" key="17">
    <source>
        <dbReference type="PIRSR" id="PIRSR603561-1"/>
    </source>
</evidence>
<gene>
    <name evidence="20" type="ORF">F2Q65_04340</name>
</gene>
<dbReference type="GO" id="GO:0006260">
    <property type="term" value="P:DNA replication"/>
    <property type="evidence" value="ECO:0007669"/>
    <property type="project" value="UniProtKB-KW"/>
</dbReference>
<evidence type="ECO:0000256" key="7">
    <source>
        <dbReference type="ARBA" id="ARBA00022801"/>
    </source>
</evidence>
<evidence type="ECO:0000256" key="18">
    <source>
        <dbReference type="PIRSR" id="PIRSR603561-2"/>
    </source>
</evidence>
<dbReference type="NCBIfam" id="TIGR00586">
    <property type="entry name" value="mutt"/>
    <property type="match status" value="1"/>
</dbReference>
<evidence type="ECO:0000256" key="3">
    <source>
        <dbReference type="ARBA" id="ARBA00022457"/>
    </source>
</evidence>
<dbReference type="PANTHER" id="PTHR47707">
    <property type="entry name" value="8-OXO-DGTP DIPHOSPHATASE"/>
    <property type="match status" value="1"/>
</dbReference>
<dbReference type="InterPro" id="IPR003561">
    <property type="entry name" value="Mutator_MutT"/>
</dbReference>
<evidence type="ECO:0000256" key="4">
    <source>
        <dbReference type="ARBA" id="ARBA00022705"/>
    </source>
</evidence>
<dbReference type="RefSeq" id="WP_150090811.1">
    <property type="nucleotide sequence ID" value="NZ_JBFUOH010000052.1"/>
</dbReference>
<dbReference type="Proteomes" id="UP000322981">
    <property type="component" value="Unassembled WGS sequence"/>
</dbReference>
<keyword evidence="7 20" id="KW-0378">Hydrolase</keyword>
<dbReference type="InterPro" id="IPR020476">
    <property type="entry name" value="Nudix_hydrolase"/>
</dbReference>
<keyword evidence="21" id="KW-1185">Reference proteome</keyword>
<evidence type="ECO:0000256" key="10">
    <source>
        <dbReference type="ARBA" id="ARBA00035861"/>
    </source>
</evidence>
<dbReference type="GO" id="GO:0008413">
    <property type="term" value="F:8-oxo-7,8-dihydroguanosine triphosphate pyrophosphatase activity"/>
    <property type="evidence" value="ECO:0007669"/>
    <property type="project" value="InterPro"/>
</dbReference>
<reference evidence="20 21" key="1">
    <citation type="submission" date="2019-09" db="EMBL/GenBank/DDBJ databases">
        <title>Whole-genome sequence of the purple sulfur bacterium Thiohalocapsa marina DSM 19078.</title>
        <authorList>
            <person name="Kyndt J.A."/>
            <person name="Meyer T.E."/>
        </authorList>
    </citation>
    <scope>NUCLEOTIDE SEQUENCE [LARGE SCALE GENOMIC DNA]</scope>
    <source>
        <strain evidence="20 21">DSM 19078</strain>
    </source>
</reference>
<dbReference type="CDD" id="cd00564">
    <property type="entry name" value="TMP_TenI"/>
    <property type="match status" value="1"/>
</dbReference>
<dbReference type="InterPro" id="IPR015797">
    <property type="entry name" value="NUDIX_hydrolase-like_dom_sf"/>
</dbReference>
<keyword evidence="8 18" id="KW-0460">Magnesium</keyword>
<keyword evidence="9" id="KW-0234">DNA repair</keyword>
<feature type="binding site" evidence="18">
    <location>
        <position position="46"/>
    </location>
    <ligand>
        <name>Mg(2+)</name>
        <dbReference type="ChEBI" id="CHEBI:18420"/>
    </ligand>
</feature>
<dbReference type="GO" id="GO:0009228">
    <property type="term" value="P:thiamine biosynthetic process"/>
    <property type="evidence" value="ECO:0007669"/>
    <property type="project" value="UniProtKB-KW"/>
</dbReference>
<feature type="binding site" evidence="17">
    <location>
        <position position="32"/>
    </location>
    <ligand>
        <name>8-oxo-dGTP</name>
        <dbReference type="ChEBI" id="CHEBI:77896"/>
    </ligand>
</feature>
<evidence type="ECO:0000256" key="6">
    <source>
        <dbReference type="ARBA" id="ARBA00022763"/>
    </source>
</evidence>
<comment type="similarity">
    <text evidence="2">Belongs to the Nudix hydrolase family.</text>
</comment>
<protein>
    <recommendedName>
        <fullName evidence="13">8-oxo-dGTP diphosphatase</fullName>
        <ecNumber evidence="12">3.6.1.55</ecNumber>
    </recommendedName>
    <alternativeName>
        <fullName evidence="16">7,8-dihydro-8-oxoguanine-triphosphatase</fullName>
    </alternativeName>
    <alternativeName>
        <fullName evidence="15">Mutator protein MutT</fullName>
    </alternativeName>
    <alternativeName>
        <fullName evidence="14">dGTP pyrophosphohydrolase</fullName>
    </alternativeName>
</protein>
<evidence type="ECO:0000313" key="21">
    <source>
        <dbReference type="Proteomes" id="UP000322981"/>
    </source>
</evidence>
<dbReference type="GO" id="GO:0006281">
    <property type="term" value="P:DNA repair"/>
    <property type="evidence" value="ECO:0007669"/>
    <property type="project" value="UniProtKB-KW"/>
</dbReference>
<dbReference type="PROSITE" id="PS00893">
    <property type="entry name" value="NUDIX_BOX"/>
    <property type="match status" value="1"/>
</dbReference>
<dbReference type="PROSITE" id="PS51462">
    <property type="entry name" value="NUDIX"/>
    <property type="match status" value="1"/>
</dbReference>
<dbReference type="InterPro" id="IPR022998">
    <property type="entry name" value="ThiamineP_synth_TenI"/>
</dbReference>
<dbReference type="PRINTS" id="PR00502">
    <property type="entry name" value="NUDIXFAMILY"/>
</dbReference>
<evidence type="ECO:0000256" key="11">
    <source>
        <dbReference type="ARBA" id="ARBA00036904"/>
    </source>
</evidence>
<keyword evidence="3" id="KW-0515">Mutator protein</keyword>
<dbReference type="AlphaFoldDB" id="A0A5M8FQ24"/>
<evidence type="ECO:0000256" key="15">
    <source>
        <dbReference type="ARBA" id="ARBA00041979"/>
    </source>
</evidence>
<evidence type="ECO:0000256" key="16">
    <source>
        <dbReference type="ARBA" id="ARBA00042798"/>
    </source>
</evidence>
<evidence type="ECO:0000256" key="2">
    <source>
        <dbReference type="ARBA" id="ARBA00005582"/>
    </source>
</evidence>
<organism evidence="20 21">
    <name type="scientific">Thiohalocapsa marina</name>
    <dbReference type="NCBI Taxonomy" id="424902"/>
    <lineage>
        <taxon>Bacteria</taxon>
        <taxon>Pseudomonadati</taxon>
        <taxon>Pseudomonadota</taxon>
        <taxon>Gammaproteobacteria</taxon>
        <taxon>Chromatiales</taxon>
        <taxon>Chromatiaceae</taxon>
        <taxon>Thiohalocapsa</taxon>
    </lineage>
</organism>
<evidence type="ECO:0000256" key="12">
    <source>
        <dbReference type="ARBA" id="ARBA00038905"/>
    </source>
</evidence>
<dbReference type="InterPro" id="IPR013785">
    <property type="entry name" value="Aldolase_TIM"/>
</dbReference>
<dbReference type="Gene3D" id="3.90.79.10">
    <property type="entry name" value="Nucleoside Triphosphate Pyrophosphohydrolase"/>
    <property type="match status" value="1"/>
</dbReference>
<dbReference type="SUPFAM" id="SSF55811">
    <property type="entry name" value="Nudix"/>
    <property type="match status" value="1"/>
</dbReference>